<dbReference type="InterPro" id="IPR026596">
    <property type="entry name" value="IspD/F"/>
</dbReference>
<dbReference type="UniPathway" id="UPA00056">
    <property type="reaction ID" value="UER00093"/>
</dbReference>
<feature type="domain" description="2-C-methyl-D-erythritol 2,4-cyclodiphosphate synthase" evidence="12">
    <location>
        <begin position="232"/>
        <end position="384"/>
    </location>
</feature>
<dbReference type="NCBIfam" id="TIGR00453">
    <property type="entry name" value="ispD"/>
    <property type="match status" value="1"/>
</dbReference>
<dbReference type="EC" id="4.6.1.12" evidence="11"/>
<comment type="function">
    <text evidence="11">Bifunctional enzyme that catalyzes the formation of 4-diphosphocytidyl-2-C-methyl-D-erythritol from CTP and 2-C-methyl-D-erythritol 4-phosphate (MEP) (IspD), and catalyzes the conversion of 4-diphosphocytidyl-2-C-methyl-D-erythritol 2-phosphate (CDP-ME2P) to 2-C-methyl-D-erythritol 2,4-cyclodiphosphate (ME-CPP) with a corresponding release of cytidine 5-monophosphate (CMP) (IspF).</text>
</comment>
<evidence type="ECO:0000256" key="8">
    <source>
        <dbReference type="ARBA" id="ARBA00023229"/>
    </source>
</evidence>
<dbReference type="Pfam" id="PF01128">
    <property type="entry name" value="IspD"/>
    <property type="match status" value="1"/>
</dbReference>
<evidence type="ECO:0000256" key="9">
    <source>
        <dbReference type="ARBA" id="ARBA00023239"/>
    </source>
</evidence>
<dbReference type="CDD" id="cd00554">
    <property type="entry name" value="MECDP_synthase"/>
    <property type="match status" value="1"/>
</dbReference>
<dbReference type="GO" id="GO:0046872">
    <property type="term" value="F:metal ion binding"/>
    <property type="evidence" value="ECO:0007669"/>
    <property type="project" value="UniProtKB-KW"/>
</dbReference>
<dbReference type="PROSITE" id="PS01350">
    <property type="entry name" value="ISPF"/>
    <property type="match status" value="1"/>
</dbReference>
<evidence type="ECO:0000256" key="2">
    <source>
        <dbReference type="ARBA" id="ARBA00001968"/>
    </source>
</evidence>
<evidence type="ECO:0000256" key="10">
    <source>
        <dbReference type="ARBA" id="ARBA00023268"/>
    </source>
</evidence>
<dbReference type="PANTHER" id="PTHR43181:SF1">
    <property type="entry name" value="2-C-METHYL-D-ERYTHRITOL 2,4-CYCLODIPHOSPHATE SYNTHASE, CHLOROPLASTIC"/>
    <property type="match status" value="1"/>
</dbReference>
<feature type="site" description="Transition state stabilizer" evidence="11">
    <location>
        <position position="363"/>
    </location>
</feature>
<dbReference type="FunFam" id="3.30.1330.50:FF:000001">
    <property type="entry name" value="2-C-methyl-D-erythritol 2,4-cyclodiphosphate synthase"/>
    <property type="match status" value="1"/>
</dbReference>
<dbReference type="GO" id="GO:0008685">
    <property type="term" value="F:2-C-methyl-D-erythritol 2,4-cyclodiphosphate synthase activity"/>
    <property type="evidence" value="ECO:0007669"/>
    <property type="project" value="UniProtKB-UniRule"/>
</dbReference>
<reference evidence="13 14" key="1">
    <citation type="submission" date="2019-10" db="EMBL/GenBank/DDBJ databases">
        <title>Whole-genome sequence of the extremophile Heliorestis acidaminivorans DSM 24790.</title>
        <authorList>
            <person name="Kyndt J.A."/>
            <person name="Meyer T.E."/>
        </authorList>
    </citation>
    <scope>NUCLEOTIDE SEQUENCE [LARGE SCALE GENOMIC DNA]</scope>
    <source>
        <strain evidence="13 14">DSM 24790</strain>
    </source>
</reference>
<feature type="binding site" evidence="11">
    <location>
        <position position="238"/>
    </location>
    <ligand>
        <name>a divalent metal cation</name>
        <dbReference type="ChEBI" id="CHEBI:60240"/>
    </ligand>
</feature>
<feature type="site" description="Transition state stabilizer" evidence="11">
    <location>
        <position position="264"/>
    </location>
</feature>
<comment type="caution">
    <text evidence="13">The sequence shown here is derived from an EMBL/GenBank/DDBJ whole genome shotgun (WGS) entry which is preliminary data.</text>
</comment>
<dbReference type="InterPro" id="IPR001228">
    <property type="entry name" value="IspD"/>
</dbReference>
<accession>A0A6I0EY32</accession>
<feature type="site" description="Positions MEP for the nucleophilic attack" evidence="11">
    <location>
        <position position="141"/>
    </location>
</feature>
<comment type="caution">
    <text evidence="11">Lacks conserved residue(s) required for the propagation of feature annotation.</text>
</comment>
<comment type="catalytic activity">
    <reaction evidence="11">
        <text>2-C-methyl-D-erythritol 4-phosphate + CTP + H(+) = 4-CDP-2-C-methyl-D-erythritol + diphosphate</text>
        <dbReference type="Rhea" id="RHEA:13429"/>
        <dbReference type="ChEBI" id="CHEBI:15378"/>
        <dbReference type="ChEBI" id="CHEBI:33019"/>
        <dbReference type="ChEBI" id="CHEBI:37563"/>
        <dbReference type="ChEBI" id="CHEBI:57823"/>
        <dbReference type="ChEBI" id="CHEBI:58262"/>
        <dbReference type="EC" id="2.7.7.60"/>
    </reaction>
</comment>
<comment type="similarity">
    <text evidence="4">Belongs to the IspF family.</text>
</comment>
<dbReference type="EC" id="2.7.7.60" evidence="11"/>
<dbReference type="InterPro" id="IPR029044">
    <property type="entry name" value="Nucleotide-diphossugar_trans"/>
</dbReference>
<comment type="pathway">
    <text evidence="11">Isoprenoid biosynthesis; isopentenyl diphosphate biosynthesis via DXP pathway; isopentenyl diphosphate from 1-deoxy-D-xylulose 5-phosphate: step 2/6.</text>
</comment>
<comment type="cofactor">
    <cofactor evidence="2 11">
        <name>a divalent metal cation</name>
        <dbReference type="ChEBI" id="CHEBI:60240"/>
    </cofactor>
</comment>
<organism evidence="13 14">
    <name type="scientific">Heliorestis acidaminivorans</name>
    <dbReference type="NCBI Taxonomy" id="553427"/>
    <lineage>
        <taxon>Bacteria</taxon>
        <taxon>Bacillati</taxon>
        <taxon>Bacillota</taxon>
        <taxon>Clostridia</taxon>
        <taxon>Eubacteriales</taxon>
        <taxon>Heliobacteriaceae</taxon>
        <taxon>Heliorestis</taxon>
    </lineage>
</organism>
<dbReference type="InterPro" id="IPR034683">
    <property type="entry name" value="IspD/TarI"/>
</dbReference>
<proteinExistence type="inferred from homology"/>
<dbReference type="InterPro" id="IPR036571">
    <property type="entry name" value="MECDP_synthase_sf"/>
</dbReference>
<dbReference type="HAMAP" id="MF_00107">
    <property type="entry name" value="IspF"/>
    <property type="match status" value="1"/>
</dbReference>
<dbReference type="HAMAP" id="MF_01520">
    <property type="entry name" value="IspDF"/>
    <property type="match status" value="1"/>
</dbReference>
<evidence type="ECO:0000256" key="1">
    <source>
        <dbReference type="ARBA" id="ARBA00000200"/>
    </source>
</evidence>
<feature type="binding site" evidence="11">
    <location>
        <begin position="362"/>
        <end position="365"/>
    </location>
    <ligand>
        <name>4-CDP-2-C-methyl-D-erythritol 2-phosphate</name>
        <dbReference type="ChEBI" id="CHEBI:57919"/>
    </ligand>
</feature>
<sequence length="387" mass="42486">MGSDRNKILLHLGSKPLIWWTLRGFVEHDEKIDHIVLVAHRDDKDYLQGLIEGSGWSERILLVEGGSERIDSVQRGLEALDGKGCQWVAVHDGARPLFSAQLLTRCIEKAKEKGSAVAAVPVKDTIKEVSSDGMVINTPDRSSLFSIQTPQVFKYQELVKAYQVLESMSNSSHPLPTDDAMVMEMTGQQVFLAPGDYENIKITTPEDMIMAEAILNKRSSIVSSGPSMSATRVGLGYDVHRLVEERELILGGVQIPYEKGLLGHSDADVLLHAIKDAILGAAALGDIGRHFPDTDGRYKGISSLVLLQEVARLIEQEHWDIMNIDATIVAQRPKLAPYIPEMVANISRVLKVESRQINIKATTTEGLGFAGTGEGIATYATALLRQR</sequence>
<dbReference type="Proteomes" id="UP000468766">
    <property type="component" value="Unassembled WGS sequence"/>
</dbReference>
<evidence type="ECO:0000259" key="12">
    <source>
        <dbReference type="Pfam" id="PF02542"/>
    </source>
</evidence>
<feature type="binding site" evidence="11">
    <location>
        <position position="369"/>
    </location>
    <ligand>
        <name>4-CDP-2-C-methyl-D-erythritol 2-phosphate</name>
        <dbReference type="ChEBI" id="CHEBI:57919"/>
    </ligand>
</feature>
<dbReference type="NCBIfam" id="TIGR00151">
    <property type="entry name" value="ispF"/>
    <property type="match status" value="1"/>
</dbReference>
<comment type="pathway">
    <text evidence="3 11">Isoprenoid biosynthesis; isopentenyl diphosphate biosynthesis via DXP pathway; isopentenyl diphosphate from 1-deoxy-D-xylulose 5-phosphate: step 4/6.</text>
</comment>
<feature type="binding site" evidence="11">
    <location>
        <begin position="264"/>
        <end position="265"/>
    </location>
    <ligand>
        <name>4-CDP-2-C-methyl-D-erythritol 2-phosphate</name>
        <dbReference type="ChEBI" id="CHEBI:57919"/>
    </ligand>
</feature>
<dbReference type="AlphaFoldDB" id="A0A6I0EY32"/>
<gene>
    <name evidence="11" type="primary">ispDF</name>
    <name evidence="13" type="ORF">F9B85_12735</name>
</gene>
<dbReference type="SUPFAM" id="SSF53448">
    <property type="entry name" value="Nucleotide-diphospho-sugar transferases"/>
    <property type="match status" value="1"/>
</dbReference>
<keyword evidence="9 11" id="KW-0456">Lyase</keyword>
<keyword evidence="6 11" id="KW-0548">Nucleotidyltransferase</keyword>
<dbReference type="HAMAP" id="MF_00108">
    <property type="entry name" value="IspD"/>
    <property type="match status" value="1"/>
</dbReference>
<feature type="site" description="Transition state stabilizer" evidence="11">
    <location>
        <position position="7"/>
    </location>
</feature>
<evidence type="ECO:0000256" key="7">
    <source>
        <dbReference type="ARBA" id="ARBA00022723"/>
    </source>
</evidence>
<name>A0A6I0EY32_9FIRM</name>
<feature type="site" description="Positions MEP for the nucleophilic attack" evidence="11">
    <location>
        <position position="201"/>
    </location>
</feature>
<evidence type="ECO:0000256" key="6">
    <source>
        <dbReference type="ARBA" id="ARBA00022695"/>
    </source>
</evidence>
<dbReference type="Pfam" id="PF02542">
    <property type="entry name" value="YgbB"/>
    <property type="match status" value="1"/>
</dbReference>
<feature type="binding site" evidence="11">
    <location>
        <begin position="286"/>
        <end position="288"/>
    </location>
    <ligand>
        <name>4-CDP-2-C-methyl-D-erythritol 2-phosphate</name>
        <dbReference type="ChEBI" id="CHEBI:57919"/>
    </ligand>
</feature>
<dbReference type="FunFam" id="3.90.550.10:FF:000003">
    <property type="entry name" value="2-C-methyl-D-erythritol 4-phosphate cytidylyltransferase"/>
    <property type="match status" value="1"/>
</dbReference>
<dbReference type="GO" id="GO:0019288">
    <property type="term" value="P:isopentenyl diphosphate biosynthetic process, methylerythritol 4-phosphate pathway"/>
    <property type="evidence" value="ECO:0007669"/>
    <property type="project" value="UniProtKB-UniRule"/>
</dbReference>
<feature type="region of interest" description="2-C-methyl-D-erythritol 4-phosphate cytidylyltransferase" evidence="11">
    <location>
        <begin position="1"/>
        <end position="231"/>
    </location>
</feature>
<dbReference type="GO" id="GO:0016114">
    <property type="term" value="P:terpenoid biosynthetic process"/>
    <property type="evidence" value="ECO:0007669"/>
    <property type="project" value="InterPro"/>
</dbReference>
<feature type="binding site" evidence="11">
    <location>
        <position position="240"/>
    </location>
    <ligand>
        <name>a divalent metal cation</name>
        <dbReference type="ChEBI" id="CHEBI:60240"/>
    </ligand>
</feature>
<dbReference type="EMBL" id="WBXO01000012">
    <property type="protein sequence ID" value="KAB2951455.1"/>
    <property type="molecule type" value="Genomic_DNA"/>
</dbReference>
<comment type="similarity">
    <text evidence="11">In the C-terminal section; belongs to the IspF family.</text>
</comment>
<dbReference type="CDD" id="cd02516">
    <property type="entry name" value="CDP-ME_synthetase"/>
    <property type="match status" value="1"/>
</dbReference>
<comment type="catalytic activity">
    <reaction evidence="1 11">
        <text>4-CDP-2-C-methyl-D-erythritol 2-phosphate = 2-C-methyl-D-erythritol 2,4-cyclic diphosphate + CMP</text>
        <dbReference type="Rhea" id="RHEA:23864"/>
        <dbReference type="ChEBI" id="CHEBI:57919"/>
        <dbReference type="ChEBI" id="CHEBI:58483"/>
        <dbReference type="ChEBI" id="CHEBI:60377"/>
        <dbReference type="EC" id="4.6.1.12"/>
    </reaction>
</comment>
<dbReference type="Gene3D" id="3.30.1330.50">
    <property type="entry name" value="2-C-methyl-D-erythritol 2,4-cyclodiphosphate synthase"/>
    <property type="match status" value="1"/>
</dbReference>
<dbReference type="OrthoDB" id="9806837at2"/>
<keyword evidence="10 11" id="KW-0511">Multifunctional enzyme</keyword>
<keyword evidence="8 11" id="KW-0414">Isoprene biosynthesis</keyword>
<feature type="binding site" evidence="11">
    <location>
        <begin position="238"/>
        <end position="240"/>
    </location>
    <ligand>
        <name>4-CDP-2-C-methyl-D-erythritol 2-phosphate</name>
        <dbReference type="ChEBI" id="CHEBI:57919"/>
    </ligand>
</feature>
<dbReference type="SUPFAM" id="SSF69765">
    <property type="entry name" value="IpsF-like"/>
    <property type="match status" value="1"/>
</dbReference>
<keyword evidence="14" id="KW-1185">Reference proteome</keyword>
<evidence type="ECO:0000313" key="14">
    <source>
        <dbReference type="Proteomes" id="UP000468766"/>
    </source>
</evidence>
<feature type="binding site" evidence="11">
    <location>
        <begin position="291"/>
        <end position="295"/>
    </location>
    <ligand>
        <name>4-CDP-2-C-methyl-D-erythritol 2-phosphate</name>
        <dbReference type="ChEBI" id="CHEBI:57919"/>
    </ligand>
</feature>
<evidence type="ECO:0000256" key="3">
    <source>
        <dbReference type="ARBA" id="ARBA00004709"/>
    </source>
</evidence>
<evidence type="ECO:0000256" key="4">
    <source>
        <dbReference type="ARBA" id="ARBA00008480"/>
    </source>
</evidence>
<evidence type="ECO:0000313" key="13">
    <source>
        <dbReference type="EMBL" id="KAB2951455.1"/>
    </source>
</evidence>
<dbReference type="Gene3D" id="3.90.550.10">
    <property type="entry name" value="Spore Coat Polysaccharide Biosynthesis Protein SpsA, Chain A"/>
    <property type="match status" value="1"/>
</dbReference>
<evidence type="ECO:0000256" key="11">
    <source>
        <dbReference type="HAMAP-Rule" id="MF_01520"/>
    </source>
</evidence>
<dbReference type="PANTHER" id="PTHR43181">
    <property type="entry name" value="2-C-METHYL-D-ERYTHRITOL 2,4-CYCLODIPHOSPHATE SYNTHASE, CHLOROPLASTIC"/>
    <property type="match status" value="1"/>
</dbReference>
<protein>
    <recommendedName>
        <fullName evidence="11">Bifunctional enzyme IspD/IspF</fullName>
    </recommendedName>
    <domain>
        <recommendedName>
            <fullName evidence="11">2-C-methyl-D-erythritol 4-phosphate cytidylyltransferase</fullName>
            <ecNumber evidence="11">2.7.7.60</ecNumber>
        </recommendedName>
        <alternativeName>
            <fullName evidence="11">4-diphosphocytidyl-2C-methyl-D-erythritol synthase</fullName>
        </alternativeName>
        <alternativeName>
            <fullName evidence="11">MEP cytidylyltransferase</fullName>
            <shortName evidence="11">MCT</shortName>
        </alternativeName>
    </domain>
    <domain>
        <recommendedName>
            <fullName evidence="11">2-C-methyl-D-erythritol 2,4-cyclodiphosphate synthase</fullName>
            <shortName evidence="11">MECDP-synthase</shortName>
            <shortName evidence="11">MECPP-synthase</shortName>
            <shortName evidence="11">MECPS</shortName>
            <ecNumber evidence="11">4.6.1.12</ecNumber>
        </recommendedName>
    </domain>
</protein>
<evidence type="ECO:0000256" key="5">
    <source>
        <dbReference type="ARBA" id="ARBA00022679"/>
    </source>
</evidence>
<keyword evidence="7 11" id="KW-0479">Metal-binding</keyword>
<feature type="region of interest" description="2-C-methyl-D-erythritol 2,4-cyclodiphosphate synthase" evidence="11">
    <location>
        <begin position="232"/>
        <end position="387"/>
    </location>
</feature>
<keyword evidence="5 11" id="KW-0808">Transferase</keyword>
<dbReference type="InterPro" id="IPR020555">
    <property type="entry name" value="MECDP_synthase_CS"/>
</dbReference>
<dbReference type="InterPro" id="IPR003526">
    <property type="entry name" value="MECDP_synthase"/>
</dbReference>
<dbReference type="GO" id="GO:0050518">
    <property type="term" value="F:2-C-methyl-D-erythritol 4-phosphate cytidylyltransferase activity"/>
    <property type="evidence" value="ECO:0007669"/>
    <property type="project" value="UniProtKB-UniRule"/>
</dbReference>
<comment type="similarity">
    <text evidence="11">In the N-terminal section; belongs to the IspD/TarI cytidylyltransferase family. IspD subfamily.</text>
</comment>
<feature type="binding site" evidence="11">
    <location>
        <position position="272"/>
    </location>
    <ligand>
        <name>a divalent metal cation</name>
        <dbReference type="ChEBI" id="CHEBI:60240"/>
    </ligand>
</feature>